<proteinExistence type="predicted"/>
<dbReference type="Gene3D" id="1.25.40.20">
    <property type="entry name" value="Ankyrin repeat-containing domain"/>
    <property type="match status" value="1"/>
</dbReference>
<dbReference type="STRING" id="41427.A0A182JEB2"/>
<accession>A0A182JEB2</accession>
<feature type="compositionally biased region" description="Gly residues" evidence="1">
    <location>
        <begin position="80"/>
        <end position="90"/>
    </location>
</feature>
<dbReference type="EnsemblMetazoa" id="AATE016476-RA">
    <property type="protein sequence ID" value="AATE016476-PA.1"/>
    <property type="gene ID" value="AATE016476"/>
</dbReference>
<dbReference type="InterPro" id="IPR036770">
    <property type="entry name" value="Ankyrin_rpt-contain_sf"/>
</dbReference>
<reference evidence="2" key="1">
    <citation type="submission" date="2022-08" db="UniProtKB">
        <authorList>
            <consortium name="EnsemblMetazoa"/>
        </authorList>
    </citation>
    <scope>IDENTIFICATION</scope>
    <source>
        <strain evidence="2">EBRO</strain>
    </source>
</reference>
<sequence>MFGHLPIVKQLVAAGCDCTAKNLDGCTALQLARQQKFATVYQYLKERDQQQVTVGSGNNGPGGGYKRSVSINPNTSGTVKGTGGGAGVGGLPPKTAASSVAITS</sequence>
<feature type="region of interest" description="Disordered" evidence="1">
    <location>
        <begin position="50"/>
        <end position="104"/>
    </location>
</feature>
<protein>
    <submittedName>
        <fullName evidence="2">ANK_REP_REGION domain-containing protein</fullName>
    </submittedName>
</protein>
<dbReference type="SUPFAM" id="SSF48403">
    <property type="entry name" value="Ankyrin repeat"/>
    <property type="match status" value="1"/>
</dbReference>
<dbReference type="VEuPathDB" id="VectorBase:AATE016476"/>
<evidence type="ECO:0000313" key="2">
    <source>
        <dbReference type="EnsemblMetazoa" id="AATE016476-PA.1"/>
    </source>
</evidence>
<dbReference type="AlphaFoldDB" id="A0A182JEB2"/>
<name>A0A182JEB2_ANOAO</name>
<organism evidence="2">
    <name type="scientific">Anopheles atroparvus</name>
    <name type="common">European mosquito</name>
    <dbReference type="NCBI Taxonomy" id="41427"/>
    <lineage>
        <taxon>Eukaryota</taxon>
        <taxon>Metazoa</taxon>
        <taxon>Ecdysozoa</taxon>
        <taxon>Arthropoda</taxon>
        <taxon>Hexapoda</taxon>
        <taxon>Insecta</taxon>
        <taxon>Pterygota</taxon>
        <taxon>Neoptera</taxon>
        <taxon>Endopterygota</taxon>
        <taxon>Diptera</taxon>
        <taxon>Nematocera</taxon>
        <taxon>Culicoidea</taxon>
        <taxon>Culicidae</taxon>
        <taxon>Anophelinae</taxon>
        <taxon>Anopheles</taxon>
    </lineage>
</organism>
<evidence type="ECO:0000256" key="1">
    <source>
        <dbReference type="SAM" id="MobiDB-lite"/>
    </source>
</evidence>